<feature type="compositionally biased region" description="Low complexity" evidence="1">
    <location>
        <begin position="351"/>
        <end position="374"/>
    </location>
</feature>
<evidence type="ECO:0000313" key="2">
    <source>
        <dbReference type="EMBL" id="PNW78844.1"/>
    </source>
</evidence>
<feature type="region of interest" description="Disordered" evidence="1">
    <location>
        <begin position="477"/>
        <end position="531"/>
    </location>
</feature>
<feature type="compositionally biased region" description="Low complexity" evidence="1">
    <location>
        <begin position="716"/>
        <end position="725"/>
    </location>
</feature>
<protein>
    <submittedName>
        <fullName evidence="2">Uncharacterized protein</fullName>
    </submittedName>
</protein>
<dbReference type="InParanoid" id="A0A2K3DE91"/>
<organism evidence="2 3">
    <name type="scientific">Chlamydomonas reinhardtii</name>
    <name type="common">Chlamydomonas smithii</name>
    <dbReference type="NCBI Taxonomy" id="3055"/>
    <lineage>
        <taxon>Eukaryota</taxon>
        <taxon>Viridiplantae</taxon>
        <taxon>Chlorophyta</taxon>
        <taxon>core chlorophytes</taxon>
        <taxon>Chlorophyceae</taxon>
        <taxon>CS clade</taxon>
        <taxon>Chlamydomonadales</taxon>
        <taxon>Chlamydomonadaceae</taxon>
        <taxon>Chlamydomonas</taxon>
    </lineage>
</organism>
<feature type="compositionally biased region" description="Low complexity" evidence="1">
    <location>
        <begin position="837"/>
        <end position="851"/>
    </location>
</feature>
<feature type="region of interest" description="Disordered" evidence="1">
    <location>
        <begin position="394"/>
        <end position="435"/>
    </location>
</feature>
<evidence type="ECO:0000256" key="1">
    <source>
        <dbReference type="SAM" id="MobiDB-lite"/>
    </source>
</evidence>
<dbReference type="GeneID" id="5720241"/>
<dbReference type="Proteomes" id="UP000006906">
    <property type="component" value="Chromosome 9"/>
</dbReference>
<dbReference type="EMBL" id="CM008970">
    <property type="protein sequence ID" value="PNW78844.1"/>
    <property type="molecule type" value="Genomic_DNA"/>
</dbReference>
<sequence length="880" mass="86175">MLCSIVQPGRTETTASSHDASYADLPVVADDSPCFTFSTDSPAPLLLAPGRGGGFATLRSAGGTGADGNAAVLIDLTLTSPRLNLAHAPLAGATEGGHRTLPPTHAGSNVRARLLTRMPSTCAHVADAGAARVSAGLAAGCSERRLRLSLPVPPHLFSCGPGAMAFSRVFFLVLELDAVEQACHTAAPSRPVYAGPLDNALAGEGGAAGCSFIVLTATCDPDTCPSDPTGTATTSSSTASSSPTSSAPMPTSTSTALPSPFSAAAVATATSSSTAAARHLAAVSAAATAAGVDRPTAALSDLADGPVADAAAAAAVARGAAAVRSGGALLLLAVAVLSGMFIMRRVKQQSRSRSAATQSKEGEAAASSTTTAKADGVTGTAGASLMPTLSDDMDAVSSCGSAPTSSDAATSTDGSSVTAGDAASSTADSAPLPPKIRSCGSAGMLGLAPPPLPPAPWARRCSLPGDACSYSHSARLPGARSQPLPPAAFSADTSRSSGAGATIGRPPAPPQFGYAPPTHHGSASGALPPPPIMPLQPFSSCVSCSGVGAGPRSSCRRSSDPGVAIAGSIAAQQRRQGRTGAGAAGTSSSGGGALPPPPMLQSGPPSVRLSGSGALPPPPLHHYVLPPLSAPGLVPMGSGSASGSARTRGGVSYSVPGYGGTVYVAGGGVHGRRMSISSGLGVVFEEQGSPRHAYTCAASGSAKVSASSSGVVAAPSASSLAPAGGRRAHYTNSASGAPPVARTATPGTLTPAATSGAKVVVAAARTMSPVHSDACSSSESESEDDEASVLPASLGSADRHWHTAPLLPLPRRLDNNCRDSPFADVAGAAFSGFPVLSSPGSANSSSVVSGDASHDGDNDPATCVASARRSLLCRSKSTRR</sequence>
<dbReference type="KEGG" id="cre:CHLRE_09g392023v5"/>
<dbReference type="PaxDb" id="3055-EDP02240"/>
<feature type="region of interest" description="Disordered" evidence="1">
    <location>
        <begin position="771"/>
        <end position="794"/>
    </location>
</feature>
<reference evidence="2 3" key="1">
    <citation type="journal article" date="2007" name="Science">
        <title>The Chlamydomonas genome reveals the evolution of key animal and plant functions.</title>
        <authorList>
            <person name="Merchant S.S."/>
            <person name="Prochnik S.E."/>
            <person name="Vallon O."/>
            <person name="Harris E.H."/>
            <person name="Karpowicz S.J."/>
            <person name="Witman G.B."/>
            <person name="Terry A."/>
            <person name="Salamov A."/>
            <person name="Fritz-Laylin L.K."/>
            <person name="Marechal-Drouard L."/>
            <person name="Marshall W.F."/>
            <person name="Qu L.H."/>
            <person name="Nelson D.R."/>
            <person name="Sanderfoot A.A."/>
            <person name="Spalding M.H."/>
            <person name="Kapitonov V.V."/>
            <person name="Ren Q."/>
            <person name="Ferris P."/>
            <person name="Lindquist E."/>
            <person name="Shapiro H."/>
            <person name="Lucas S.M."/>
            <person name="Grimwood J."/>
            <person name="Schmutz J."/>
            <person name="Cardol P."/>
            <person name="Cerutti H."/>
            <person name="Chanfreau G."/>
            <person name="Chen C.L."/>
            <person name="Cognat V."/>
            <person name="Croft M.T."/>
            <person name="Dent R."/>
            <person name="Dutcher S."/>
            <person name="Fernandez E."/>
            <person name="Fukuzawa H."/>
            <person name="Gonzalez-Ballester D."/>
            <person name="Gonzalez-Halphen D."/>
            <person name="Hallmann A."/>
            <person name="Hanikenne M."/>
            <person name="Hippler M."/>
            <person name="Inwood W."/>
            <person name="Jabbari K."/>
            <person name="Kalanon M."/>
            <person name="Kuras R."/>
            <person name="Lefebvre P.A."/>
            <person name="Lemaire S.D."/>
            <person name="Lobanov A.V."/>
            <person name="Lohr M."/>
            <person name="Manuell A."/>
            <person name="Meier I."/>
            <person name="Mets L."/>
            <person name="Mittag M."/>
            <person name="Mittelmeier T."/>
            <person name="Moroney J.V."/>
            <person name="Moseley J."/>
            <person name="Napoli C."/>
            <person name="Nedelcu A.M."/>
            <person name="Niyogi K."/>
            <person name="Novoselov S.V."/>
            <person name="Paulsen I.T."/>
            <person name="Pazour G."/>
            <person name="Purton S."/>
            <person name="Ral J.P."/>
            <person name="Riano-Pachon D.M."/>
            <person name="Riekhof W."/>
            <person name="Rymarquis L."/>
            <person name="Schroda M."/>
            <person name="Stern D."/>
            <person name="Umen J."/>
            <person name="Willows R."/>
            <person name="Wilson N."/>
            <person name="Zimmer S.L."/>
            <person name="Allmer J."/>
            <person name="Balk J."/>
            <person name="Bisova K."/>
            <person name="Chen C.J."/>
            <person name="Elias M."/>
            <person name="Gendler K."/>
            <person name="Hauser C."/>
            <person name="Lamb M.R."/>
            <person name="Ledford H."/>
            <person name="Long J.C."/>
            <person name="Minagawa J."/>
            <person name="Page M.D."/>
            <person name="Pan J."/>
            <person name="Pootakham W."/>
            <person name="Roje S."/>
            <person name="Rose A."/>
            <person name="Stahlberg E."/>
            <person name="Terauchi A.M."/>
            <person name="Yang P."/>
            <person name="Ball S."/>
            <person name="Bowler C."/>
            <person name="Dieckmann C.L."/>
            <person name="Gladyshev V.N."/>
            <person name="Green P."/>
            <person name="Jorgensen R."/>
            <person name="Mayfield S."/>
            <person name="Mueller-Roeber B."/>
            <person name="Rajamani S."/>
            <person name="Sayre R.T."/>
            <person name="Brokstein P."/>
            <person name="Dubchak I."/>
            <person name="Goodstein D."/>
            <person name="Hornick L."/>
            <person name="Huang Y.W."/>
            <person name="Jhaveri J."/>
            <person name="Luo Y."/>
            <person name="Martinez D."/>
            <person name="Ngau W.C."/>
            <person name="Otillar B."/>
            <person name="Poliakov A."/>
            <person name="Porter A."/>
            <person name="Szajkowski L."/>
            <person name="Werner G."/>
            <person name="Zhou K."/>
            <person name="Grigoriev I.V."/>
            <person name="Rokhsar D.S."/>
            <person name="Grossman A.R."/>
        </authorList>
    </citation>
    <scope>NUCLEOTIDE SEQUENCE [LARGE SCALE GENOMIC DNA]</scope>
    <source>
        <strain evidence="3">CC-503</strain>
    </source>
</reference>
<feature type="region of interest" description="Disordered" evidence="1">
    <location>
        <begin position="349"/>
        <end position="378"/>
    </location>
</feature>
<dbReference type="OrthoDB" id="551316at2759"/>
<name>A0A2K3DE91_CHLRE</name>
<proteinExistence type="predicted"/>
<feature type="region of interest" description="Disordered" evidence="1">
    <location>
        <begin position="226"/>
        <end position="254"/>
    </location>
</feature>
<dbReference type="AlphaFoldDB" id="A0A2K3DE91"/>
<accession>A0A2K3DE91</accession>
<feature type="region of interest" description="Disordered" evidence="1">
    <location>
        <begin position="716"/>
        <end position="740"/>
    </location>
</feature>
<dbReference type="Gramene" id="PNW78844">
    <property type="protein sequence ID" value="PNW78844"/>
    <property type="gene ID" value="CHLRE_09g392023v5"/>
</dbReference>
<feature type="region of interest" description="Disordered" evidence="1">
    <location>
        <begin position="837"/>
        <end position="861"/>
    </location>
</feature>
<evidence type="ECO:0000313" key="3">
    <source>
        <dbReference type="Proteomes" id="UP000006906"/>
    </source>
</evidence>
<feature type="compositionally biased region" description="Low complexity" evidence="1">
    <location>
        <begin position="400"/>
        <end position="430"/>
    </location>
</feature>
<feature type="region of interest" description="Disordered" evidence="1">
    <location>
        <begin position="569"/>
        <end position="614"/>
    </location>
</feature>
<keyword evidence="3" id="KW-1185">Reference proteome</keyword>
<gene>
    <name evidence="2" type="ORF">CHLRE_09g392023v5</name>
</gene>
<feature type="compositionally biased region" description="Gly residues" evidence="1">
    <location>
        <begin position="579"/>
        <end position="593"/>
    </location>
</feature>
<dbReference type="RefSeq" id="XP_001694656.2">
    <property type="nucleotide sequence ID" value="XM_001694604.3"/>
</dbReference>